<dbReference type="GO" id="GO:0016787">
    <property type="term" value="F:hydrolase activity"/>
    <property type="evidence" value="ECO:0007669"/>
    <property type="project" value="UniProtKB-KW"/>
</dbReference>
<evidence type="ECO:0000259" key="1">
    <source>
        <dbReference type="Pfam" id="PF12146"/>
    </source>
</evidence>
<dbReference type="InterPro" id="IPR022742">
    <property type="entry name" value="Hydrolase_4"/>
</dbReference>
<reference evidence="2 3" key="1">
    <citation type="journal article" date="2003" name="Int. J. Syst. Evol. Microbiol.">
        <title>Bacillus nealsonii sp. nov., isolated from a spacecraft-assembly facility, whose spores are gamma-radiation resistant.</title>
        <authorList>
            <person name="Venkateswaran K."/>
            <person name="Kempf M."/>
            <person name="Chen F."/>
            <person name="Satomi M."/>
            <person name="Nicholson W."/>
            <person name="Kern R."/>
        </authorList>
    </citation>
    <scope>NUCLEOTIDE SEQUENCE [LARGE SCALE GENOMIC DNA]</scope>
    <source>
        <strain evidence="2 3">FO-92</strain>
    </source>
</reference>
<evidence type="ECO:0000313" key="2">
    <source>
        <dbReference type="EMBL" id="PKG23279.1"/>
    </source>
</evidence>
<dbReference type="Pfam" id="PF12146">
    <property type="entry name" value="Hydrolase_4"/>
    <property type="match status" value="1"/>
</dbReference>
<dbReference type="AlphaFoldDB" id="A0A2N0Z197"/>
<proteinExistence type="predicted"/>
<dbReference type="Gene3D" id="3.40.50.1820">
    <property type="entry name" value="alpha/beta hydrolase"/>
    <property type="match status" value="1"/>
</dbReference>
<organism evidence="2 3">
    <name type="scientific">Niallia nealsonii</name>
    <dbReference type="NCBI Taxonomy" id="115979"/>
    <lineage>
        <taxon>Bacteria</taxon>
        <taxon>Bacillati</taxon>
        <taxon>Bacillota</taxon>
        <taxon>Bacilli</taxon>
        <taxon>Bacillales</taxon>
        <taxon>Bacillaceae</taxon>
        <taxon>Niallia</taxon>
    </lineage>
</organism>
<dbReference type="Proteomes" id="UP000233375">
    <property type="component" value="Unassembled WGS sequence"/>
</dbReference>
<dbReference type="PANTHER" id="PTHR42886:SF29">
    <property type="entry name" value="PUMMELIG, ISOFORM A"/>
    <property type="match status" value="1"/>
</dbReference>
<keyword evidence="2" id="KW-0378">Hydrolase</keyword>
<name>A0A2N0Z197_9BACI</name>
<dbReference type="EMBL" id="PISE01000026">
    <property type="protein sequence ID" value="PKG23279.1"/>
    <property type="molecule type" value="Genomic_DNA"/>
</dbReference>
<sequence>MYMFKMINWKKEELVLSVDFPKDFQENKSYKAIIICHGLIGSKVGVDRLFVKTGQRLTKENYIVFRFDYSGCGESSGIYGNYSMPELIEQTKVMMDYASSFPYVEELILLGHSLGGATALLTANTDKRITKLIQWAAVSDPYKELVQIFGEDYVQTLIHVPTIDFNGYYFSSYYFEQMKNFYPLEEAAVFSGDVLLIHGTADDDISYEGLEKYKKSYLKRAHGNVETDTIYNANHTFSNGKHYQQLIDKTCEWLQKVNMNY</sequence>
<dbReference type="InterPro" id="IPR029058">
    <property type="entry name" value="AB_hydrolase_fold"/>
</dbReference>
<protein>
    <submittedName>
        <fullName evidence="2">Alpha/beta hydrolase</fullName>
    </submittedName>
</protein>
<dbReference type="SUPFAM" id="SSF53474">
    <property type="entry name" value="alpha/beta-Hydrolases"/>
    <property type="match status" value="1"/>
</dbReference>
<gene>
    <name evidence="2" type="ORF">CWS01_12570</name>
</gene>
<accession>A0A2N0Z197</accession>
<evidence type="ECO:0000313" key="3">
    <source>
        <dbReference type="Proteomes" id="UP000233375"/>
    </source>
</evidence>
<feature type="domain" description="Serine aminopeptidase S33" evidence="1">
    <location>
        <begin position="31"/>
        <end position="141"/>
    </location>
</feature>
<keyword evidence="3" id="KW-1185">Reference proteome</keyword>
<comment type="caution">
    <text evidence="2">The sequence shown here is derived from an EMBL/GenBank/DDBJ whole genome shotgun (WGS) entry which is preliminary data.</text>
</comment>
<dbReference type="PANTHER" id="PTHR42886">
    <property type="entry name" value="RE40534P-RELATED"/>
    <property type="match status" value="1"/>
</dbReference>